<dbReference type="PANTHER" id="PTHR13017">
    <property type="entry name" value="5-FORMYLTETRAHYDROFOLATE CYCLO-LIGASE-RELATED"/>
    <property type="match status" value="1"/>
</dbReference>
<keyword evidence="2" id="KW-1185">Reference proteome</keyword>
<dbReference type="SUPFAM" id="SSF100950">
    <property type="entry name" value="NagB/RpiA/CoA transferase-like"/>
    <property type="match status" value="1"/>
</dbReference>
<dbReference type="Proteomes" id="UP001596328">
    <property type="component" value="Unassembled WGS sequence"/>
</dbReference>
<comment type="caution">
    <text evidence="1">The sequence shown here is derived from an EMBL/GenBank/DDBJ whole genome shotgun (WGS) entry which is preliminary data.</text>
</comment>
<dbReference type="AlphaFoldDB" id="A0ABD5RZB4"/>
<reference evidence="1 2" key="1">
    <citation type="journal article" date="2019" name="Int. J. Syst. Evol. Microbiol.">
        <title>The Global Catalogue of Microorganisms (GCM) 10K type strain sequencing project: providing services to taxonomists for standard genome sequencing and annotation.</title>
        <authorList>
            <consortium name="The Broad Institute Genomics Platform"/>
            <consortium name="The Broad Institute Genome Sequencing Center for Infectious Disease"/>
            <person name="Wu L."/>
            <person name="Ma J."/>
        </authorList>
    </citation>
    <scope>NUCLEOTIDE SEQUENCE [LARGE SCALE GENOMIC DNA]</scope>
    <source>
        <strain evidence="1 2">NBRC 111368</strain>
    </source>
</reference>
<feature type="non-terminal residue" evidence="1">
    <location>
        <position position="1"/>
    </location>
</feature>
<evidence type="ECO:0000313" key="1">
    <source>
        <dbReference type="EMBL" id="MFC6724592.1"/>
    </source>
</evidence>
<dbReference type="InterPro" id="IPR024185">
    <property type="entry name" value="FTHF_cligase-like_sf"/>
</dbReference>
<dbReference type="PANTHER" id="PTHR13017:SF0">
    <property type="entry name" value="METHENYLTETRAHYDROFOLATE SYNTHASE DOMAIN-CONTAINING PROTEIN"/>
    <property type="match status" value="1"/>
</dbReference>
<dbReference type="Gene3D" id="3.40.50.10420">
    <property type="entry name" value="NagB/RpiA/CoA transferase-like"/>
    <property type="match status" value="1"/>
</dbReference>
<sequence length="69" mass="7718">VATTVHERQVVADDEIETDAHDVPMDYVVTPERTVETGAAGERPTGVDWGLLDEERLAEIPVLDRFRND</sequence>
<organism evidence="1 2">
    <name type="scientific">Halobium palmae</name>
    <dbReference type="NCBI Taxonomy" id="1776492"/>
    <lineage>
        <taxon>Archaea</taxon>
        <taxon>Methanobacteriati</taxon>
        <taxon>Methanobacteriota</taxon>
        <taxon>Stenosarchaea group</taxon>
        <taxon>Halobacteria</taxon>
        <taxon>Halobacteriales</taxon>
        <taxon>Haloferacaceae</taxon>
        <taxon>Halobium</taxon>
    </lineage>
</organism>
<dbReference type="InterPro" id="IPR037171">
    <property type="entry name" value="NagB/RpiA_transferase-like"/>
</dbReference>
<evidence type="ECO:0000313" key="2">
    <source>
        <dbReference type="Proteomes" id="UP001596328"/>
    </source>
</evidence>
<name>A0ABD5RZB4_9EURY</name>
<gene>
    <name evidence="1" type="ORF">ACFQE1_09435</name>
</gene>
<protein>
    <submittedName>
        <fullName evidence="1">5-formyltetrahydrofolate cyclo-ligase</fullName>
    </submittedName>
</protein>
<dbReference type="EMBL" id="JBHSWU010000222">
    <property type="protein sequence ID" value="MFC6724592.1"/>
    <property type="molecule type" value="Genomic_DNA"/>
</dbReference>
<dbReference type="InterPro" id="IPR002698">
    <property type="entry name" value="FTHF_cligase"/>
</dbReference>
<proteinExistence type="predicted"/>
<accession>A0ABD5RZB4</accession>